<dbReference type="OrthoDB" id="9789133at2"/>
<dbReference type="RefSeq" id="WP_015228843.1">
    <property type="nucleotide sequence ID" value="NC_019780.1"/>
</dbReference>
<organism evidence="1 2">
    <name type="scientific">Dactylococcopsis salina (strain PCC 8305)</name>
    <name type="common">Myxobactron salinum</name>
    <dbReference type="NCBI Taxonomy" id="13035"/>
    <lineage>
        <taxon>Bacteria</taxon>
        <taxon>Bacillati</taxon>
        <taxon>Cyanobacteriota</taxon>
        <taxon>Cyanophyceae</taxon>
        <taxon>Nodosilineales</taxon>
        <taxon>Cymatolegaceae</taxon>
        <taxon>Dactylococcopsis</taxon>
    </lineage>
</organism>
<keyword evidence="2" id="KW-1185">Reference proteome</keyword>
<dbReference type="Proteomes" id="UP000010482">
    <property type="component" value="Chromosome"/>
</dbReference>
<reference evidence="1" key="1">
    <citation type="submission" date="2012-04" db="EMBL/GenBank/DDBJ databases">
        <title>Finished genome of Dactylococcopsis salina PCC 8305.</title>
        <authorList>
            <consortium name="US DOE Joint Genome Institute"/>
            <person name="Gugger M."/>
            <person name="Coursin T."/>
            <person name="Rippka R."/>
            <person name="Tandeau De Marsac N."/>
            <person name="Huntemann M."/>
            <person name="Wei C.-L."/>
            <person name="Han J."/>
            <person name="Detter J.C."/>
            <person name="Han C."/>
            <person name="Tapia R."/>
            <person name="Daligault H."/>
            <person name="Chen A."/>
            <person name="Krypides N."/>
            <person name="Mavromatis K."/>
            <person name="Markowitz V."/>
            <person name="Szeto E."/>
            <person name="Ivanova N."/>
            <person name="Ovchinnikova G."/>
            <person name="Pagani I."/>
            <person name="Pati A."/>
            <person name="Goodwin L."/>
            <person name="Peters L."/>
            <person name="Pitluck S."/>
            <person name="Woyke T."/>
            <person name="Kerfeld C."/>
        </authorList>
    </citation>
    <scope>NUCLEOTIDE SEQUENCE [LARGE SCALE GENOMIC DNA]</scope>
    <source>
        <strain evidence="1">PCC 8305</strain>
    </source>
</reference>
<dbReference type="STRING" id="13035.Dacsa_1132"/>
<dbReference type="PATRIC" id="fig|13035.3.peg.1272"/>
<evidence type="ECO:0008006" key="3">
    <source>
        <dbReference type="Google" id="ProtNLM"/>
    </source>
</evidence>
<dbReference type="AlphaFoldDB" id="K9YSH5"/>
<dbReference type="eggNOG" id="COG2220">
    <property type="taxonomic scope" value="Bacteria"/>
</dbReference>
<dbReference type="PANTHER" id="PTHR39189">
    <property type="entry name" value="UPF0173 METAL-DEPENDENT HYDROLASE YTKL"/>
    <property type="match status" value="1"/>
</dbReference>
<name>K9YSH5_DACS8</name>
<sequence length="263" mass="29033">MKRRQFIRYVGLGTLTTISATVLYPQSYQAQTPPELEITSLGHTAFLFSSDNLRILVNPFKPIGCTAGYPAPEVNANLVMISSQLFDEGGGVANLPNNPRVLFEPGLYQFRGIEIQGISMPHDREGGRRFGQNIAWLWQQDGLKILHLGGAAAPLEFDQKILIGKPDVVILPVGGGEKAYTPQLAKQTIETLNPKLVIPSHYRTEAADDNNCDLVGVEEFTQLLNPIPVQQLETNKMTIKPNALPEKMTVKIMNNQPLFAQSQ</sequence>
<accession>K9YSH5</accession>
<evidence type="ECO:0000313" key="1">
    <source>
        <dbReference type="EMBL" id="AFZ49834.1"/>
    </source>
</evidence>
<dbReference type="EMBL" id="CP003944">
    <property type="protein sequence ID" value="AFZ49834.1"/>
    <property type="molecule type" value="Genomic_DNA"/>
</dbReference>
<proteinExistence type="predicted"/>
<gene>
    <name evidence="1" type="ORF">Dacsa_1132</name>
</gene>
<dbReference type="InterPro" id="IPR036866">
    <property type="entry name" value="RibonucZ/Hydroxyglut_hydro"/>
</dbReference>
<dbReference type="KEGG" id="dsl:Dacsa_1132"/>
<evidence type="ECO:0000313" key="2">
    <source>
        <dbReference type="Proteomes" id="UP000010482"/>
    </source>
</evidence>
<protein>
    <recommendedName>
        <fullName evidence="3">Zn-dependent hydrolase of beta-lactamase fold protein</fullName>
    </recommendedName>
</protein>
<dbReference type="SUPFAM" id="SSF56281">
    <property type="entry name" value="Metallo-hydrolase/oxidoreductase"/>
    <property type="match status" value="1"/>
</dbReference>
<dbReference type="PANTHER" id="PTHR39189:SF1">
    <property type="entry name" value="UPF0173 METAL-DEPENDENT HYDROLASE YTKL"/>
    <property type="match status" value="1"/>
</dbReference>
<dbReference type="Gene3D" id="3.60.15.10">
    <property type="entry name" value="Ribonuclease Z/Hydroxyacylglutathione hydrolase-like"/>
    <property type="match status" value="1"/>
</dbReference>
<dbReference type="Pfam" id="PF13483">
    <property type="entry name" value="Lactamase_B_3"/>
    <property type="match status" value="1"/>
</dbReference>
<dbReference type="HOGENOM" id="CLU_070010_3_0_3"/>